<protein>
    <submittedName>
        <fullName evidence="1">Uncharacterized protein</fullName>
    </submittedName>
</protein>
<dbReference type="HOGENOM" id="CLU_1686298_0_0_1"/>
<sequence>MFSAFTALLANFNCLGFKDQNFWPLPPNSSTYPKSKIQLWVQILRSIFLCSLSNTSYKVDFDVANGNQTITSLQTMGLGPVLMNSTADGFDYLNPSPYIEHDPYIASLLALCNFSVGNITAREYMFEASEKVPIDESSSFVLRSRLDICEDFTNSL</sequence>
<organism evidence="1 2">
    <name type="scientific">Botryotinia fuckeliana (strain T4)</name>
    <name type="common">Noble rot fungus</name>
    <name type="synonym">Botrytis cinerea</name>
    <dbReference type="NCBI Taxonomy" id="999810"/>
    <lineage>
        <taxon>Eukaryota</taxon>
        <taxon>Fungi</taxon>
        <taxon>Dikarya</taxon>
        <taxon>Ascomycota</taxon>
        <taxon>Pezizomycotina</taxon>
        <taxon>Leotiomycetes</taxon>
        <taxon>Helotiales</taxon>
        <taxon>Sclerotiniaceae</taxon>
        <taxon>Botrytis</taxon>
    </lineage>
</organism>
<evidence type="ECO:0000313" key="2">
    <source>
        <dbReference type="Proteomes" id="UP000008177"/>
    </source>
</evidence>
<dbReference type="Proteomes" id="UP000008177">
    <property type="component" value="Unplaced contigs"/>
</dbReference>
<dbReference type="InParanoid" id="G2YB77"/>
<dbReference type="EMBL" id="FQ790310">
    <property type="protein sequence ID" value="CCD34468.1"/>
    <property type="molecule type" value="Genomic_DNA"/>
</dbReference>
<reference evidence="2" key="1">
    <citation type="journal article" date="2011" name="PLoS Genet.">
        <title>Genomic analysis of the necrotrophic fungal pathogens Sclerotinia sclerotiorum and Botrytis cinerea.</title>
        <authorList>
            <person name="Amselem J."/>
            <person name="Cuomo C.A."/>
            <person name="van Kan J.A."/>
            <person name="Viaud M."/>
            <person name="Benito E.P."/>
            <person name="Couloux A."/>
            <person name="Coutinho P.M."/>
            <person name="de Vries R.P."/>
            <person name="Dyer P.S."/>
            <person name="Fillinger S."/>
            <person name="Fournier E."/>
            <person name="Gout L."/>
            <person name="Hahn M."/>
            <person name="Kohn L."/>
            <person name="Lapalu N."/>
            <person name="Plummer K.M."/>
            <person name="Pradier J.M."/>
            <person name="Quevillon E."/>
            <person name="Sharon A."/>
            <person name="Simon A."/>
            <person name="ten Have A."/>
            <person name="Tudzynski B."/>
            <person name="Tudzynski P."/>
            <person name="Wincker P."/>
            <person name="Andrew M."/>
            <person name="Anthouard V."/>
            <person name="Beever R.E."/>
            <person name="Beffa R."/>
            <person name="Benoit I."/>
            <person name="Bouzid O."/>
            <person name="Brault B."/>
            <person name="Chen Z."/>
            <person name="Choquer M."/>
            <person name="Collemare J."/>
            <person name="Cotton P."/>
            <person name="Danchin E.G."/>
            <person name="Da Silva C."/>
            <person name="Gautier A."/>
            <person name="Giraud C."/>
            <person name="Giraud T."/>
            <person name="Gonzalez C."/>
            <person name="Grossetete S."/>
            <person name="Guldener U."/>
            <person name="Henrissat B."/>
            <person name="Howlett B.J."/>
            <person name="Kodira C."/>
            <person name="Kretschmer M."/>
            <person name="Lappartient A."/>
            <person name="Leroch M."/>
            <person name="Levis C."/>
            <person name="Mauceli E."/>
            <person name="Neuveglise C."/>
            <person name="Oeser B."/>
            <person name="Pearson M."/>
            <person name="Poulain J."/>
            <person name="Poussereau N."/>
            <person name="Quesneville H."/>
            <person name="Rascle C."/>
            <person name="Schumacher J."/>
            <person name="Segurens B."/>
            <person name="Sexton A."/>
            <person name="Silva E."/>
            <person name="Sirven C."/>
            <person name="Soanes D.M."/>
            <person name="Talbot N.J."/>
            <person name="Templeton M."/>
            <person name="Yandava C."/>
            <person name="Yarden O."/>
            <person name="Zeng Q."/>
            <person name="Rollins J.A."/>
            <person name="Lebrun M.H."/>
            <person name="Dickman M."/>
        </authorList>
    </citation>
    <scope>NUCLEOTIDE SEQUENCE [LARGE SCALE GENOMIC DNA]</scope>
    <source>
        <strain evidence="2">T4</strain>
    </source>
</reference>
<gene>
    <name evidence="1" type="ORF">BofuT4_P102630.1</name>
</gene>
<proteinExistence type="predicted"/>
<name>G2YB77_BOTF4</name>
<dbReference type="AlphaFoldDB" id="G2YB77"/>
<accession>G2YB77</accession>
<evidence type="ECO:0000313" key="1">
    <source>
        <dbReference type="EMBL" id="CCD34468.1"/>
    </source>
</evidence>